<gene>
    <name evidence="3" type="ORF">LV89_04332</name>
</gene>
<dbReference type="InterPro" id="IPR050631">
    <property type="entry name" value="PheA/TfdB_FAD_monoxygenase"/>
</dbReference>
<comment type="caution">
    <text evidence="3">The sequence shown here is derived from an EMBL/GenBank/DDBJ whole genome shotgun (WGS) entry which is preliminary data.</text>
</comment>
<keyword evidence="4" id="KW-1185">Reference proteome</keyword>
<dbReference type="InterPro" id="IPR002938">
    <property type="entry name" value="FAD-bd"/>
</dbReference>
<reference evidence="3 4" key="1">
    <citation type="submission" date="2018-05" db="EMBL/GenBank/DDBJ databases">
        <title>Genomic Encyclopedia of Archaeal and Bacterial Type Strains, Phase II (KMG-II): from individual species to whole genera.</title>
        <authorList>
            <person name="Goeker M."/>
        </authorList>
    </citation>
    <scope>NUCLEOTIDE SEQUENCE [LARGE SCALE GENOMIC DNA]</scope>
    <source>
        <strain evidence="3 4">DSM 22214</strain>
    </source>
</reference>
<dbReference type="Gene3D" id="3.50.50.60">
    <property type="entry name" value="FAD/NAD(P)-binding domain"/>
    <property type="match status" value="2"/>
</dbReference>
<evidence type="ECO:0000313" key="4">
    <source>
        <dbReference type="Proteomes" id="UP000245489"/>
    </source>
</evidence>
<dbReference type="GO" id="GO:0008688">
    <property type="term" value="F:3-(3-hydroxyphenyl)propionate hydroxylase activity"/>
    <property type="evidence" value="ECO:0007669"/>
    <property type="project" value="TreeGrafter"/>
</dbReference>
<evidence type="ECO:0000313" key="3">
    <source>
        <dbReference type="EMBL" id="PWK17616.1"/>
    </source>
</evidence>
<dbReference type="InterPro" id="IPR036188">
    <property type="entry name" value="FAD/NAD-bd_sf"/>
</dbReference>
<protein>
    <submittedName>
        <fullName evidence="3">2-polyprenyl-6-methoxyphenol hydroxylase-like FAD-dependent oxidoreductase</fullName>
    </submittedName>
</protein>
<dbReference type="EMBL" id="QGGO01000034">
    <property type="protein sequence ID" value="PWK17616.1"/>
    <property type="molecule type" value="Genomic_DNA"/>
</dbReference>
<organism evidence="3 4">
    <name type="scientific">Arcicella aurantiaca</name>
    <dbReference type="NCBI Taxonomy" id="591202"/>
    <lineage>
        <taxon>Bacteria</taxon>
        <taxon>Pseudomonadati</taxon>
        <taxon>Bacteroidota</taxon>
        <taxon>Cytophagia</taxon>
        <taxon>Cytophagales</taxon>
        <taxon>Flectobacillaceae</taxon>
        <taxon>Arcicella</taxon>
    </lineage>
</organism>
<dbReference type="Proteomes" id="UP000245489">
    <property type="component" value="Unassembled WGS sequence"/>
</dbReference>
<sequence>MKQFIEKKQDVVICGGGIAGLVLALALGKTGKKILICEKGKYLNPNGADVLKPSGISILSELGLLPNLLKAEAQKRHEVSFFHNGLPTLHIDYRLQQSTDHFFLIPYQEVLAIVLEAIKKTPSINILMETELTEIEQDNDGNVVTVVLNEKEYVYPDIVIGADGINSKLRNLLGINAEMYFYPRAMYFNKFPIVNSVRERNRLYVDDKNALAYFYPINHKEFRTVLSFEKDEANYLFQENQVSELKKRLRKFVSCSDDAIEAITQSNGFTTFPLCRMNLPKYNFNNVVFIGNAAHSVHPISGQGMNLAIEDAWELFCQISNYYKRALALSEALNQFHNTRHPISQAIANYADQLANSFGSKDGFYLSLNPKIQTSGRQINDLNAIGL</sequence>
<dbReference type="Gene3D" id="3.30.9.10">
    <property type="entry name" value="D-Amino Acid Oxidase, subunit A, domain 2"/>
    <property type="match status" value="2"/>
</dbReference>
<dbReference type="AlphaFoldDB" id="A0A316DIV4"/>
<dbReference type="PANTHER" id="PTHR43476">
    <property type="entry name" value="3-(3-HYDROXY-PHENYL)PROPIONATE/3-HYDROXYCINNAMIC ACID HYDROXYLASE"/>
    <property type="match status" value="1"/>
</dbReference>
<evidence type="ECO:0000256" key="1">
    <source>
        <dbReference type="ARBA" id="ARBA00023002"/>
    </source>
</evidence>
<keyword evidence="1" id="KW-0560">Oxidoreductase</keyword>
<dbReference type="GO" id="GO:0071949">
    <property type="term" value="F:FAD binding"/>
    <property type="evidence" value="ECO:0007669"/>
    <property type="project" value="InterPro"/>
</dbReference>
<dbReference type="Pfam" id="PF01494">
    <property type="entry name" value="FAD_binding_3"/>
    <property type="match status" value="1"/>
</dbReference>
<accession>A0A316DIV4</accession>
<dbReference type="RefSeq" id="WP_109744990.1">
    <property type="nucleotide sequence ID" value="NZ_QGGO01000034.1"/>
</dbReference>
<dbReference type="GO" id="GO:0019622">
    <property type="term" value="P:3-(3-hydroxy)phenylpropionate catabolic process"/>
    <property type="evidence" value="ECO:0007669"/>
    <property type="project" value="TreeGrafter"/>
</dbReference>
<name>A0A316DIV4_9BACT</name>
<evidence type="ECO:0000259" key="2">
    <source>
        <dbReference type="Pfam" id="PF01494"/>
    </source>
</evidence>
<feature type="domain" description="FAD-binding" evidence="2">
    <location>
        <begin position="9"/>
        <end position="348"/>
    </location>
</feature>
<dbReference type="SUPFAM" id="SSF51905">
    <property type="entry name" value="FAD/NAD(P)-binding domain"/>
    <property type="match status" value="1"/>
</dbReference>
<dbReference type="PRINTS" id="PR00420">
    <property type="entry name" value="RNGMNOXGNASE"/>
</dbReference>
<dbReference type="PANTHER" id="PTHR43476:SF3">
    <property type="entry name" value="FAD-BINDING MONOOXYGENASE"/>
    <property type="match status" value="1"/>
</dbReference>
<proteinExistence type="predicted"/>
<dbReference type="OrthoDB" id="9766816at2"/>